<evidence type="ECO:0000256" key="1">
    <source>
        <dbReference type="SAM" id="MobiDB-lite"/>
    </source>
</evidence>
<protein>
    <submittedName>
        <fullName evidence="2">Uncharacterized protein</fullName>
    </submittedName>
</protein>
<reference evidence="2 3" key="1">
    <citation type="submission" date="2018-06" db="EMBL/GenBank/DDBJ databases">
        <title>The Genome of Cuscuta australis (Dodder) Provides Insight into the Evolution of Plant Parasitism.</title>
        <authorList>
            <person name="Liu H."/>
        </authorList>
    </citation>
    <scope>NUCLEOTIDE SEQUENCE [LARGE SCALE GENOMIC DNA]</scope>
    <source>
        <strain evidence="3">cv. Yunnan</strain>
        <tissue evidence="2">Vines</tissue>
    </source>
</reference>
<dbReference type="PANTHER" id="PTHR35312:SF1">
    <property type="entry name" value="OS07G0641800 PROTEIN"/>
    <property type="match status" value="1"/>
</dbReference>
<evidence type="ECO:0000313" key="2">
    <source>
        <dbReference type="EMBL" id="RAL38258.1"/>
    </source>
</evidence>
<dbReference type="PANTHER" id="PTHR35312">
    <property type="entry name" value="OS07G0641800 PROTEIN"/>
    <property type="match status" value="1"/>
</dbReference>
<organism evidence="2 3">
    <name type="scientific">Cuscuta australis</name>
    <dbReference type="NCBI Taxonomy" id="267555"/>
    <lineage>
        <taxon>Eukaryota</taxon>
        <taxon>Viridiplantae</taxon>
        <taxon>Streptophyta</taxon>
        <taxon>Embryophyta</taxon>
        <taxon>Tracheophyta</taxon>
        <taxon>Spermatophyta</taxon>
        <taxon>Magnoliopsida</taxon>
        <taxon>eudicotyledons</taxon>
        <taxon>Gunneridae</taxon>
        <taxon>Pentapetalae</taxon>
        <taxon>asterids</taxon>
        <taxon>lamiids</taxon>
        <taxon>Solanales</taxon>
        <taxon>Convolvulaceae</taxon>
        <taxon>Cuscuteae</taxon>
        <taxon>Cuscuta</taxon>
        <taxon>Cuscuta subgen. Grammica</taxon>
        <taxon>Cuscuta sect. Cleistogrammica</taxon>
    </lineage>
</organism>
<dbReference type="EMBL" id="NQVE01000210">
    <property type="protein sequence ID" value="RAL38258.1"/>
    <property type="molecule type" value="Genomic_DNA"/>
</dbReference>
<keyword evidence="3" id="KW-1185">Reference proteome</keyword>
<proteinExistence type="predicted"/>
<feature type="region of interest" description="Disordered" evidence="1">
    <location>
        <begin position="84"/>
        <end position="103"/>
    </location>
</feature>
<evidence type="ECO:0000313" key="3">
    <source>
        <dbReference type="Proteomes" id="UP000249390"/>
    </source>
</evidence>
<accession>A0A328D0T1</accession>
<dbReference type="AlphaFoldDB" id="A0A328D0T1"/>
<name>A0A328D0T1_9ASTE</name>
<gene>
    <name evidence="2" type="ORF">DM860_017952</name>
</gene>
<dbReference type="Proteomes" id="UP000249390">
    <property type="component" value="Unassembled WGS sequence"/>
</dbReference>
<sequence>MDELEFRRQIELFPVVRSRDFHASQPLDEKNGEDGTDALTDTAAFWDKLKMVTEQKVGTEEAEKFCQAFQQIYRKLVSNIVTSHNNNNKNNNSHLGVLSVSWY</sequence>
<comment type="caution">
    <text evidence="2">The sequence shown here is derived from an EMBL/GenBank/DDBJ whole genome shotgun (WGS) entry which is preliminary data.</text>
</comment>